<reference evidence="3 4" key="1">
    <citation type="journal article" date="2014" name="BMC Genomics">
        <title>Genome sequencing of four Aureobasidium pullulans varieties: biotechnological potential, stress tolerance, and description of new species.</title>
        <authorList>
            <person name="Gostin Ar C."/>
            <person name="Ohm R.A."/>
            <person name="Kogej T."/>
            <person name="Sonjak S."/>
            <person name="Turk M."/>
            <person name="Zajc J."/>
            <person name="Zalar P."/>
            <person name="Grube M."/>
            <person name="Sun H."/>
            <person name="Han J."/>
            <person name="Sharma A."/>
            <person name="Chiniquy J."/>
            <person name="Ngan C.Y."/>
            <person name="Lipzen A."/>
            <person name="Barry K."/>
            <person name="Grigoriev I.V."/>
            <person name="Gunde-Cimerman N."/>
        </authorList>
    </citation>
    <scope>NUCLEOTIDE SEQUENCE [LARGE SCALE GENOMIC DNA]</scope>
    <source>
        <strain evidence="3 4">CBS 110374</strain>
    </source>
</reference>
<feature type="compositionally biased region" description="Polar residues" evidence="1">
    <location>
        <begin position="237"/>
        <end position="250"/>
    </location>
</feature>
<dbReference type="RefSeq" id="XP_040884086.1">
    <property type="nucleotide sequence ID" value="XM_041019404.1"/>
</dbReference>
<feature type="compositionally biased region" description="Low complexity" evidence="1">
    <location>
        <begin position="297"/>
        <end position="307"/>
    </location>
</feature>
<evidence type="ECO:0000313" key="3">
    <source>
        <dbReference type="EMBL" id="KEQ67063.1"/>
    </source>
</evidence>
<organism evidence="3 4">
    <name type="scientific">Aureobasidium melanogenum (strain CBS 110374)</name>
    <name type="common">Aureobasidium pullulans var. melanogenum</name>
    <dbReference type="NCBI Taxonomy" id="1043003"/>
    <lineage>
        <taxon>Eukaryota</taxon>
        <taxon>Fungi</taxon>
        <taxon>Dikarya</taxon>
        <taxon>Ascomycota</taxon>
        <taxon>Pezizomycotina</taxon>
        <taxon>Dothideomycetes</taxon>
        <taxon>Dothideomycetidae</taxon>
        <taxon>Dothideales</taxon>
        <taxon>Saccotheciaceae</taxon>
        <taxon>Aureobasidium</taxon>
    </lineage>
</organism>
<feature type="compositionally biased region" description="Polar residues" evidence="1">
    <location>
        <begin position="547"/>
        <end position="559"/>
    </location>
</feature>
<feature type="transmembrane region" description="Helical" evidence="2">
    <location>
        <begin position="634"/>
        <end position="658"/>
    </location>
</feature>
<feature type="region of interest" description="Disordered" evidence="1">
    <location>
        <begin position="358"/>
        <end position="598"/>
    </location>
</feature>
<feature type="compositionally biased region" description="Polar residues" evidence="1">
    <location>
        <begin position="500"/>
        <end position="510"/>
    </location>
</feature>
<dbReference type="EMBL" id="KL584824">
    <property type="protein sequence ID" value="KEQ67063.1"/>
    <property type="molecule type" value="Genomic_DNA"/>
</dbReference>
<feature type="region of interest" description="Disordered" evidence="1">
    <location>
        <begin position="205"/>
        <end position="260"/>
    </location>
</feature>
<dbReference type="HOGENOM" id="CLU_355623_0_0_1"/>
<feature type="compositionally biased region" description="Polar residues" evidence="1">
    <location>
        <begin position="312"/>
        <end position="327"/>
    </location>
</feature>
<evidence type="ECO:0000313" key="4">
    <source>
        <dbReference type="Proteomes" id="UP000030672"/>
    </source>
</evidence>
<feature type="region of interest" description="Disordered" evidence="1">
    <location>
        <begin position="66"/>
        <end position="126"/>
    </location>
</feature>
<keyword evidence="2" id="KW-0472">Membrane</keyword>
<feature type="compositionally biased region" description="Low complexity" evidence="1">
    <location>
        <begin position="205"/>
        <end position="220"/>
    </location>
</feature>
<feature type="region of interest" description="Disordered" evidence="1">
    <location>
        <begin position="294"/>
        <end position="327"/>
    </location>
</feature>
<feature type="compositionally biased region" description="Polar residues" evidence="1">
    <location>
        <begin position="424"/>
        <end position="445"/>
    </location>
</feature>
<keyword evidence="2" id="KW-0812">Transmembrane</keyword>
<feature type="compositionally biased region" description="Polar residues" evidence="1">
    <location>
        <begin position="8"/>
        <end position="17"/>
    </location>
</feature>
<feature type="compositionally biased region" description="Polar residues" evidence="1">
    <location>
        <begin position="403"/>
        <end position="417"/>
    </location>
</feature>
<name>A0A074W2Q4_AURM1</name>
<keyword evidence="4" id="KW-1185">Reference proteome</keyword>
<dbReference type="STRING" id="1043003.A0A074W2Q4"/>
<accession>A0A074W2Q4</accession>
<feature type="compositionally biased region" description="Basic and acidic residues" evidence="1">
    <location>
        <begin position="516"/>
        <end position="529"/>
    </location>
</feature>
<dbReference type="GeneID" id="63912777"/>
<sequence length="793" mass="87859">MSHYDEASNFSDLSSLDGSDEFGRKLLQHTKDAQRISALTQSHAFSKAKPLPRAALSLDNLERNNAYSPSSYQSDHHPASLSGSTASDPPLNPPRAWGRKGRPNHTWMRHIHDDPQSNIQSSPNIDWADAANDSLYSSARLSPPQRRARTLSKQAIVEQHDSYVDQWEPDQDFSAASLLVSTPAVPSRSRVTIDQIREREVQTYQARASSSARRQLRQQSTNETVSHTHPDTYAEPVSSQALKPNLTQKENIPLAPRQSARSLYKTVETTQDMPTTTPRPAQRKADSLALLKRLSRTPSASPSPTAAKDTMPVNNPPQQNTAWSDKYPKQNTRSLFRGDSQQAPEVIKGPEVVYIEQGDSSQAPEVVEIPESAPSEPLVTPSRPIERQLPAKTPVVMGAWIDTPQTARQSNTPATSQFDRRNTESSQPIPENPQQRSISEPNLPTSALDAVLQDFRNGKRREDDDPTLGDSTIASLEGVMAPPADNTLKLDLPDVPSAQIPLSNASQKQDIAQAETAKKRQDSEPDSKDNMPALQKDAEVRRRWSVLGSSNKQPSGTSAHSEEKPQNKDDRALDAAIASASRGSTSRPSDSKSAHQHAQCIQCGQPASVLRAAWNEYWGWFFRRDARAPLGLRLTWLGLACTIFWTWLVIEWILSSILSPPRYATKMRGFGVDPHAPRFPYVLPTVASRPLTPLISPLVSSAAWLWRIVWGQQKYMYYPASPGAWGSAAKVKIGPPGPRSAYYTSSNIADDVRWADQETTGHAWQTKDETQRNTWSTWETNGDGSMLDDELII</sequence>
<keyword evidence="2" id="KW-1133">Transmembrane helix</keyword>
<protein>
    <submittedName>
        <fullName evidence="3">Uncharacterized protein</fullName>
    </submittedName>
</protein>
<feature type="region of interest" description="Disordered" evidence="1">
    <location>
        <begin position="1"/>
        <end position="20"/>
    </location>
</feature>
<evidence type="ECO:0000256" key="2">
    <source>
        <dbReference type="SAM" id="Phobius"/>
    </source>
</evidence>
<dbReference type="Proteomes" id="UP000030672">
    <property type="component" value="Unassembled WGS sequence"/>
</dbReference>
<feature type="compositionally biased region" description="Basic and acidic residues" evidence="1">
    <location>
        <begin position="560"/>
        <end position="573"/>
    </location>
</feature>
<feature type="compositionally biased region" description="Basic residues" evidence="1">
    <location>
        <begin position="97"/>
        <end position="109"/>
    </location>
</feature>
<evidence type="ECO:0000256" key="1">
    <source>
        <dbReference type="SAM" id="MobiDB-lite"/>
    </source>
</evidence>
<proteinExistence type="predicted"/>
<gene>
    <name evidence="3" type="ORF">M437DRAFT_36223</name>
</gene>
<dbReference type="AlphaFoldDB" id="A0A074W2Q4"/>